<dbReference type="PROSITE" id="PS51742">
    <property type="entry name" value="PPC"/>
    <property type="match status" value="1"/>
</dbReference>
<comment type="function">
    <text evidence="1 7">Transcription factor that specifically binds AT-rich DNA sequences related to the nuclear matrix attachment regions (MARs).</text>
</comment>
<evidence type="ECO:0000256" key="3">
    <source>
        <dbReference type="ARBA" id="ARBA00023015"/>
    </source>
</evidence>
<keyword evidence="4 7" id="KW-0238">DNA-binding</keyword>
<evidence type="ECO:0000256" key="8">
    <source>
        <dbReference type="SAM" id="MobiDB-lite"/>
    </source>
</evidence>
<dbReference type="PANTHER" id="PTHR31100:SF69">
    <property type="entry name" value="AT-HOOK MOTIF NUCLEAR-LOCALIZED PROTEIN 17-RELATED"/>
    <property type="match status" value="1"/>
</dbReference>
<evidence type="ECO:0000256" key="7">
    <source>
        <dbReference type="PIRNR" id="PIRNR016021"/>
    </source>
</evidence>
<feature type="region of interest" description="Disordered" evidence="8">
    <location>
        <begin position="198"/>
        <end position="233"/>
    </location>
</feature>
<evidence type="ECO:0000259" key="10">
    <source>
        <dbReference type="PROSITE" id="PS51742"/>
    </source>
</evidence>
<dbReference type="PIRSF" id="PIRSF016021">
    <property type="entry name" value="ESCAROLA"/>
    <property type="match status" value="1"/>
</dbReference>
<dbReference type="GO" id="GO:0003700">
    <property type="term" value="F:DNA-binding transcription factor activity"/>
    <property type="evidence" value="ECO:0007669"/>
    <property type="project" value="TreeGrafter"/>
</dbReference>
<keyword evidence="3 7" id="KW-0805">Transcription regulation</keyword>
<evidence type="ECO:0000256" key="5">
    <source>
        <dbReference type="ARBA" id="ARBA00023163"/>
    </source>
</evidence>
<dbReference type="InterPro" id="IPR014476">
    <property type="entry name" value="AHL15-29"/>
</dbReference>
<dbReference type="PANTHER" id="PTHR31100">
    <property type="entry name" value="AT-HOOK MOTIF NUCLEAR-LOCALIZED PROTEIN 15"/>
    <property type="match status" value="1"/>
</dbReference>
<dbReference type="CDD" id="cd11378">
    <property type="entry name" value="DUF296"/>
    <property type="match status" value="1"/>
</dbReference>
<dbReference type="Gene3D" id="3.30.1330.80">
    <property type="entry name" value="Hypothetical protein, similar to alpha- acetolactate decarboxylase, domain 2"/>
    <property type="match status" value="1"/>
</dbReference>
<keyword evidence="6 7" id="KW-0539">Nucleus</keyword>
<feature type="transmembrane region" description="Helical" evidence="9">
    <location>
        <begin position="165"/>
        <end position="188"/>
    </location>
</feature>
<keyword evidence="9" id="KW-0472">Membrane</keyword>
<feature type="compositionally biased region" description="Polar residues" evidence="8">
    <location>
        <begin position="203"/>
        <end position="218"/>
    </location>
</feature>
<evidence type="ECO:0000313" key="11">
    <source>
        <dbReference type="EMBL" id="KAF8406085.1"/>
    </source>
</evidence>
<evidence type="ECO:0000256" key="6">
    <source>
        <dbReference type="ARBA" id="ARBA00023242"/>
    </source>
</evidence>
<dbReference type="InterPro" id="IPR005175">
    <property type="entry name" value="PPC_dom"/>
</dbReference>
<keyword evidence="9" id="KW-1133">Transmembrane helix</keyword>
<accession>A0A834ZF26</accession>
<organism evidence="11 12">
    <name type="scientific">Tetracentron sinense</name>
    <name type="common">Spur-leaf</name>
    <dbReference type="NCBI Taxonomy" id="13715"/>
    <lineage>
        <taxon>Eukaryota</taxon>
        <taxon>Viridiplantae</taxon>
        <taxon>Streptophyta</taxon>
        <taxon>Embryophyta</taxon>
        <taxon>Tracheophyta</taxon>
        <taxon>Spermatophyta</taxon>
        <taxon>Magnoliopsida</taxon>
        <taxon>Trochodendrales</taxon>
        <taxon>Trochodendraceae</taxon>
        <taxon>Tetracentron</taxon>
    </lineage>
</organism>
<dbReference type="Proteomes" id="UP000655225">
    <property type="component" value="Unassembled WGS sequence"/>
</dbReference>
<proteinExistence type="predicted"/>
<evidence type="ECO:0000256" key="1">
    <source>
        <dbReference type="ARBA" id="ARBA00003687"/>
    </source>
</evidence>
<sequence length="259" mass="27402">MFAKLYQEQKLQATRECQNSEEEETITKKSRTAEANNSDGATIEVVRRPRGRPPGSKNKPKPPLIITRDTECAMRPHVLEVPGGFDVIDVIARFASHRNMGLSVLSGSGTVANVTLRQPFTNPGATVTFHGRFDILSISATFFPPSSSIPSNGFTISLAGPQGQIVGGSVAGSLIAAGTVIVVAAAFVNPSYYRLPDEDEEPNSVSAGTAGKSPTTVTAAGGEGHHTPAESTGMSMYSCHLPSDVIWTPTARPPPPQQF</sequence>
<keyword evidence="9" id="KW-0812">Transmembrane</keyword>
<evidence type="ECO:0000313" key="12">
    <source>
        <dbReference type="Proteomes" id="UP000655225"/>
    </source>
</evidence>
<protein>
    <recommendedName>
        <fullName evidence="7">AT-hook motif nuclear-localized protein</fullName>
    </recommendedName>
</protein>
<gene>
    <name evidence="11" type="ORF">HHK36_008165</name>
</gene>
<feature type="region of interest" description="Disordered" evidence="8">
    <location>
        <begin position="1"/>
        <end position="63"/>
    </location>
</feature>
<comment type="subcellular location">
    <subcellularLocation>
        <location evidence="2 7">Nucleus</location>
    </subcellularLocation>
</comment>
<dbReference type="GO" id="GO:0005634">
    <property type="term" value="C:nucleus"/>
    <property type="evidence" value="ECO:0007669"/>
    <property type="project" value="UniProtKB-SubCell"/>
</dbReference>
<evidence type="ECO:0000256" key="2">
    <source>
        <dbReference type="ARBA" id="ARBA00004123"/>
    </source>
</evidence>
<dbReference type="FunFam" id="3.30.1330.80:FF:000006">
    <property type="entry name" value="AT-hook motif nuclear-localized protein"/>
    <property type="match status" value="1"/>
</dbReference>
<feature type="domain" description="PPC" evidence="10">
    <location>
        <begin position="71"/>
        <end position="208"/>
    </location>
</feature>
<dbReference type="Pfam" id="PF03479">
    <property type="entry name" value="PCC"/>
    <property type="match status" value="1"/>
</dbReference>
<dbReference type="AlphaFoldDB" id="A0A834ZF26"/>
<dbReference type="OMA" id="QRECQTS"/>
<dbReference type="EMBL" id="JABCRI010000005">
    <property type="protein sequence ID" value="KAF8406085.1"/>
    <property type="molecule type" value="Genomic_DNA"/>
</dbReference>
<keyword evidence="12" id="KW-1185">Reference proteome</keyword>
<dbReference type="SUPFAM" id="SSF117856">
    <property type="entry name" value="AF0104/ALDC/Ptd012-like"/>
    <property type="match status" value="1"/>
</dbReference>
<comment type="caution">
    <text evidence="11">The sequence shown here is derived from an EMBL/GenBank/DDBJ whole genome shotgun (WGS) entry which is preliminary data.</text>
</comment>
<name>A0A834ZF26_TETSI</name>
<dbReference type="GO" id="GO:0003680">
    <property type="term" value="F:minor groove of adenine-thymine-rich DNA binding"/>
    <property type="evidence" value="ECO:0007669"/>
    <property type="project" value="UniProtKB-UniRule"/>
</dbReference>
<keyword evidence="5 7" id="KW-0804">Transcription</keyword>
<evidence type="ECO:0000256" key="4">
    <source>
        <dbReference type="ARBA" id="ARBA00023125"/>
    </source>
</evidence>
<dbReference type="OrthoDB" id="782346at2759"/>
<evidence type="ECO:0000256" key="9">
    <source>
        <dbReference type="SAM" id="Phobius"/>
    </source>
</evidence>
<reference evidence="11 12" key="1">
    <citation type="submission" date="2020-04" db="EMBL/GenBank/DDBJ databases">
        <title>Plant Genome Project.</title>
        <authorList>
            <person name="Zhang R.-G."/>
        </authorList>
    </citation>
    <scope>NUCLEOTIDE SEQUENCE [LARGE SCALE GENOMIC DNA]</scope>
    <source>
        <strain evidence="11">YNK0</strain>
        <tissue evidence="11">Leaf</tissue>
    </source>
</reference>